<comment type="caution">
    <text evidence="2">The sequence shown here is derived from an EMBL/GenBank/DDBJ whole genome shotgun (WGS) entry which is preliminary data.</text>
</comment>
<dbReference type="CDD" id="cd22343">
    <property type="entry name" value="PDDEXK_lambda_exonuclease-like"/>
    <property type="match status" value="1"/>
</dbReference>
<dbReference type="GO" id="GO:0006281">
    <property type="term" value="P:DNA repair"/>
    <property type="evidence" value="ECO:0007669"/>
    <property type="project" value="UniProtKB-ARBA"/>
</dbReference>
<dbReference type="Proteomes" id="UP001159042">
    <property type="component" value="Unassembled WGS sequence"/>
</dbReference>
<dbReference type="InterPro" id="IPR011604">
    <property type="entry name" value="PDDEXK-like_dom_sf"/>
</dbReference>
<feature type="non-terminal residue" evidence="2">
    <location>
        <position position="159"/>
    </location>
</feature>
<dbReference type="PANTHER" id="PTHR46609">
    <property type="entry name" value="EXONUCLEASE, PHAGE-TYPE/RECB, C-TERMINAL DOMAIN-CONTAINING PROTEIN"/>
    <property type="match status" value="1"/>
</dbReference>
<keyword evidence="3" id="KW-1185">Reference proteome</keyword>
<accession>A0AAV8VIY7</accession>
<protein>
    <recommendedName>
        <fullName evidence="1">YqaJ viral recombinase domain-containing protein</fullName>
    </recommendedName>
</protein>
<dbReference type="PANTHER" id="PTHR46609:SF8">
    <property type="entry name" value="YQAJ VIRAL RECOMBINASE DOMAIN-CONTAINING PROTEIN"/>
    <property type="match status" value="1"/>
</dbReference>
<sequence>MEELFDSVGKSPIMEEVYNTTISGIDVCCVETYNSLIPCDNNLKVCIETEKNRDAWQKQRQYRITGSRCYSIFTYGKNDWHKKAYDYFWPKTFTNKYVRHGIEHEKNAKMCYSKTNNIYILETGLIIDPKNAWLGYSPDGIVVSENALIKLLEIKCPYK</sequence>
<dbReference type="Pfam" id="PF09588">
    <property type="entry name" value="YqaJ"/>
    <property type="match status" value="1"/>
</dbReference>
<evidence type="ECO:0000313" key="2">
    <source>
        <dbReference type="EMBL" id="KAJ8914082.1"/>
    </source>
</evidence>
<evidence type="ECO:0000259" key="1">
    <source>
        <dbReference type="Pfam" id="PF09588"/>
    </source>
</evidence>
<dbReference type="InterPro" id="IPR019080">
    <property type="entry name" value="YqaJ_viral_recombinase"/>
</dbReference>
<dbReference type="SUPFAM" id="SSF52980">
    <property type="entry name" value="Restriction endonuclease-like"/>
    <property type="match status" value="1"/>
</dbReference>
<feature type="domain" description="YqaJ viral recombinase" evidence="1">
    <location>
        <begin position="56"/>
        <end position="158"/>
    </location>
</feature>
<dbReference type="InterPro" id="IPR011335">
    <property type="entry name" value="Restrct_endonuc-II-like"/>
</dbReference>
<name>A0AAV8VIY7_9CUCU</name>
<organism evidence="2 3">
    <name type="scientific">Exocentrus adspersus</name>
    <dbReference type="NCBI Taxonomy" id="1586481"/>
    <lineage>
        <taxon>Eukaryota</taxon>
        <taxon>Metazoa</taxon>
        <taxon>Ecdysozoa</taxon>
        <taxon>Arthropoda</taxon>
        <taxon>Hexapoda</taxon>
        <taxon>Insecta</taxon>
        <taxon>Pterygota</taxon>
        <taxon>Neoptera</taxon>
        <taxon>Endopterygota</taxon>
        <taxon>Coleoptera</taxon>
        <taxon>Polyphaga</taxon>
        <taxon>Cucujiformia</taxon>
        <taxon>Chrysomeloidea</taxon>
        <taxon>Cerambycidae</taxon>
        <taxon>Lamiinae</taxon>
        <taxon>Acanthocinini</taxon>
        <taxon>Exocentrus</taxon>
    </lineage>
</organism>
<evidence type="ECO:0000313" key="3">
    <source>
        <dbReference type="Proteomes" id="UP001159042"/>
    </source>
</evidence>
<dbReference type="InterPro" id="IPR051703">
    <property type="entry name" value="NF-kappa-B_Signaling_Reg"/>
</dbReference>
<dbReference type="Gene3D" id="3.90.320.10">
    <property type="match status" value="1"/>
</dbReference>
<reference evidence="2 3" key="1">
    <citation type="journal article" date="2023" name="Insect Mol. Biol.">
        <title>Genome sequencing provides insights into the evolution of gene families encoding plant cell wall-degrading enzymes in longhorned beetles.</title>
        <authorList>
            <person name="Shin N.R."/>
            <person name="Okamura Y."/>
            <person name="Kirsch R."/>
            <person name="Pauchet Y."/>
        </authorList>
    </citation>
    <scope>NUCLEOTIDE SEQUENCE [LARGE SCALE GENOMIC DNA]</scope>
    <source>
        <strain evidence="2">EAD_L_NR</strain>
    </source>
</reference>
<gene>
    <name evidence="2" type="ORF">NQ315_014277</name>
</gene>
<dbReference type="AlphaFoldDB" id="A0AAV8VIY7"/>
<proteinExistence type="predicted"/>
<dbReference type="EMBL" id="JANEYG010000080">
    <property type="protein sequence ID" value="KAJ8914082.1"/>
    <property type="molecule type" value="Genomic_DNA"/>
</dbReference>